<dbReference type="PROSITE" id="PS50158">
    <property type="entry name" value="ZF_CCHC"/>
    <property type="match status" value="1"/>
</dbReference>
<feature type="compositionally biased region" description="Polar residues" evidence="2">
    <location>
        <begin position="146"/>
        <end position="158"/>
    </location>
</feature>
<keyword evidence="1" id="KW-0863">Zinc-finger</keyword>
<dbReference type="PANTHER" id="PTHR34222">
    <property type="entry name" value="GAG_PRE-INTEGRS DOMAIN-CONTAINING PROTEIN"/>
    <property type="match status" value="1"/>
</dbReference>
<evidence type="ECO:0000313" key="4">
    <source>
        <dbReference type="EMBL" id="KAH0769666.1"/>
    </source>
</evidence>
<reference evidence="4 5" key="1">
    <citation type="journal article" date="2021" name="bioRxiv">
        <title>Chromosome-scale and haplotype-resolved genome assembly of a tetraploid potato cultivar.</title>
        <authorList>
            <person name="Sun H."/>
            <person name="Jiao W.-B."/>
            <person name="Krause K."/>
            <person name="Campoy J.A."/>
            <person name="Goel M."/>
            <person name="Folz-Donahue K."/>
            <person name="Kukat C."/>
            <person name="Huettel B."/>
            <person name="Schneeberger K."/>
        </authorList>
    </citation>
    <scope>NUCLEOTIDE SEQUENCE [LARGE SCALE GENOMIC DNA]</scope>
    <source>
        <strain evidence="4">SolTubOtavaFocal</strain>
        <tissue evidence="4">Leaves</tissue>
    </source>
</reference>
<dbReference type="EMBL" id="JAIVGD010000011">
    <property type="protein sequence ID" value="KAH0769666.1"/>
    <property type="molecule type" value="Genomic_DNA"/>
</dbReference>
<protein>
    <recommendedName>
        <fullName evidence="3">CCHC-type domain-containing protein</fullName>
    </recommendedName>
</protein>
<feature type="region of interest" description="Disordered" evidence="2">
    <location>
        <begin position="146"/>
        <end position="176"/>
    </location>
</feature>
<dbReference type="PANTHER" id="PTHR34222:SF43">
    <property type="entry name" value="RETROTRANSPOSON GAG DOMAIN-CONTAINING PROTEIN"/>
    <property type="match status" value="1"/>
</dbReference>
<evidence type="ECO:0000313" key="5">
    <source>
        <dbReference type="Proteomes" id="UP000826656"/>
    </source>
</evidence>
<dbReference type="InterPro" id="IPR001878">
    <property type="entry name" value="Znf_CCHC"/>
</dbReference>
<dbReference type="Proteomes" id="UP000826656">
    <property type="component" value="Unassembled WGS sequence"/>
</dbReference>
<evidence type="ECO:0000256" key="1">
    <source>
        <dbReference type="PROSITE-ProRule" id="PRU00047"/>
    </source>
</evidence>
<name>A0ABQ7VNK4_SOLTU</name>
<evidence type="ECO:0000256" key="2">
    <source>
        <dbReference type="SAM" id="MobiDB-lite"/>
    </source>
</evidence>
<feature type="domain" description="CCHC-type" evidence="3">
    <location>
        <begin position="181"/>
        <end position="194"/>
    </location>
</feature>
<comment type="caution">
    <text evidence="4">The sequence shown here is derived from an EMBL/GenBank/DDBJ whole genome shotgun (WGS) entry which is preliminary data.</text>
</comment>
<dbReference type="Pfam" id="PF14244">
    <property type="entry name" value="Retrotran_gag_3"/>
    <property type="match status" value="1"/>
</dbReference>
<gene>
    <name evidence="4" type="ORF">KY290_013647</name>
</gene>
<proteinExistence type="predicted"/>
<keyword evidence="1" id="KW-0479">Metal-binding</keyword>
<sequence length="356" mass="39913">MGDQTPTSLPQSVIVHHDNSTFPTSIVLDETNFSLWSQLMEMRIGARNKIGFLTEEKVKPTTNDPSYATWITDNNREIDHRIVAQEEAVAGVIHTHSIMARLRVHIFLNGLDAEFDQVRGEILRKDPKLDLESTYAYVRREFQQRQTMGTSRPISESSAMAVHRKKGHSNSSSGKSNDFICNHCGEKGHSKQRCYEIIGYPDWWDFSKKPRKNINVSVSMAMQGHHRSTQEEKLQPIANVVHPGISGKVDVFSVTTKNSAWIIDTGATDHMTNDSTKLQTFKSSSQSDISTANGSTSPITGEGSIVLSNTLTLDTVLDILTRRTLGYGVKRNELYYLELTEDGKKTISSCISYEWG</sequence>
<dbReference type="InterPro" id="IPR029472">
    <property type="entry name" value="Copia-like_N"/>
</dbReference>
<accession>A0ABQ7VNK4</accession>
<keyword evidence="5" id="KW-1185">Reference proteome</keyword>
<organism evidence="4 5">
    <name type="scientific">Solanum tuberosum</name>
    <name type="common">Potato</name>
    <dbReference type="NCBI Taxonomy" id="4113"/>
    <lineage>
        <taxon>Eukaryota</taxon>
        <taxon>Viridiplantae</taxon>
        <taxon>Streptophyta</taxon>
        <taxon>Embryophyta</taxon>
        <taxon>Tracheophyta</taxon>
        <taxon>Spermatophyta</taxon>
        <taxon>Magnoliopsida</taxon>
        <taxon>eudicotyledons</taxon>
        <taxon>Gunneridae</taxon>
        <taxon>Pentapetalae</taxon>
        <taxon>asterids</taxon>
        <taxon>lamiids</taxon>
        <taxon>Solanales</taxon>
        <taxon>Solanaceae</taxon>
        <taxon>Solanoideae</taxon>
        <taxon>Solaneae</taxon>
        <taxon>Solanum</taxon>
    </lineage>
</organism>
<evidence type="ECO:0000259" key="3">
    <source>
        <dbReference type="PROSITE" id="PS50158"/>
    </source>
</evidence>
<keyword evidence="1" id="KW-0862">Zinc</keyword>
<dbReference type="Pfam" id="PF22936">
    <property type="entry name" value="Pol_BBD"/>
    <property type="match status" value="1"/>
</dbReference>
<dbReference type="InterPro" id="IPR054722">
    <property type="entry name" value="PolX-like_BBD"/>
</dbReference>